<dbReference type="Proteomes" id="UP000217979">
    <property type="component" value="Chromosome"/>
</dbReference>
<dbReference type="RefSeq" id="WP_061273755.1">
    <property type="nucleotide sequence ID" value="NZ_CP023525.1"/>
</dbReference>
<sequence length="249" mass="27036">MMRKYAVLPAVIALTAMTGCKEVKKDDTRSQGMITLSSVPLLQQALVNEAPAPGGQFNEAVMSSVCQYVAGQTDKAHLDASLAAQNIDTSAFSAAEGKQAPDYAVKCAAYISAKIFKTDIFLASEHLQANDEQTVELVAQRLQQLTPSAVHVAQYLAELAASSEGMTFASVADYQTFVRQQLSKTAPDFVKSVMNDPAQPESYRERGVNAGYRFRISDNTIVMSLYDADWLGNGKAMGTEYKVNIQTKK</sequence>
<dbReference type="EMBL" id="CP023525">
    <property type="protein sequence ID" value="ATF92910.1"/>
    <property type="molecule type" value="Genomic_DNA"/>
</dbReference>
<dbReference type="AlphaFoldDB" id="A0A291DYM8"/>
<evidence type="ECO:0008006" key="3">
    <source>
        <dbReference type="Google" id="ProtNLM"/>
    </source>
</evidence>
<protein>
    <recommendedName>
        <fullName evidence="3">Lipoprotein</fullName>
    </recommendedName>
</protein>
<proteinExistence type="predicted"/>
<reference evidence="1 2" key="1">
    <citation type="submission" date="2017-09" db="EMBL/GenBank/DDBJ databases">
        <title>FDA dAtabase for Regulatory Grade micrObial Sequences (FDA-ARGOS): Supporting development and validation of Infectious Disease Dx tests.</title>
        <authorList>
            <person name="Minogue T."/>
            <person name="Wolcott M."/>
            <person name="Wasieloski L."/>
            <person name="Aguilar W."/>
            <person name="Moore D."/>
            <person name="Tallon L."/>
            <person name="Sadzewicz L."/>
            <person name="Ott S."/>
            <person name="Zhao X."/>
            <person name="Nagaraj S."/>
            <person name="Vavikolanu K."/>
            <person name="Aluvathingal J."/>
            <person name="Nadendla S."/>
            <person name="Sichtig H."/>
        </authorList>
    </citation>
    <scope>NUCLEOTIDE SEQUENCE [LARGE SCALE GENOMIC DNA]</scope>
    <source>
        <strain evidence="1 2">FDAARGOS_392</strain>
    </source>
</reference>
<evidence type="ECO:0000313" key="1">
    <source>
        <dbReference type="EMBL" id="ATF92910.1"/>
    </source>
</evidence>
<organism evidence="1 2">
    <name type="scientific">Cedecea neteri</name>
    <dbReference type="NCBI Taxonomy" id="158822"/>
    <lineage>
        <taxon>Bacteria</taxon>
        <taxon>Pseudomonadati</taxon>
        <taxon>Pseudomonadota</taxon>
        <taxon>Gammaproteobacteria</taxon>
        <taxon>Enterobacterales</taxon>
        <taxon>Enterobacteriaceae</taxon>
        <taxon>Cedecea</taxon>
    </lineage>
</organism>
<name>A0A291DYM8_9ENTR</name>
<gene>
    <name evidence="1" type="ORF">CO704_12770</name>
</gene>
<accession>A0A291DYM8</accession>
<dbReference type="PROSITE" id="PS51257">
    <property type="entry name" value="PROKAR_LIPOPROTEIN"/>
    <property type="match status" value="1"/>
</dbReference>
<evidence type="ECO:0000313" key="2">
    <source>
        <dbReference type="Proteomes" id="UP000217979"/>
    </source>
</evidence>